<organism evidence="1 2">
    <name type="scientific">Daeguia caeni</name>
    <dbReference type="NCBI Taxonomy" id="439612"/>
    <lineage>
        <taxon>Bacteria</taxon>
        <taxon>Pseudomonadati</taxon>
        <taxon>Pseudomonadota</taxon>
        <taxon>Alphaproteobacteria</taxon>
        <taxon>Hyphomicrobiales</taxon>
        <taxon>Brucellaceae</taxon>
        <taxon>Daeguia</taxon>
    </lineage>
</organism>
<accession>A0ABV9H405</accession>
<dbReference type="InterPro" id="IPR053745">
    <property type="entry name" value="Viral_Tail_Comp_sf"/>
</dbReference>
<dbReference type="EMBL" id="JBHSEL010000031">
    <property type="protein sequence ID" value="MFC4624225.1"/>
    <property type="molecule type" value="Genomic_DNA"/>
</dbReference>
<dbReference type="RefSeq" id="WP_374833024.1">
    <property type="nucleotide sequence ID" value="NZ_JBHEEZ010000020.1"/>
</dbReference>
<comment type="caution">
    <text evidence="1">The sequence shown here is derived from an EMBL/GenBank/DDBJ whole genome shotgun (WGS) entry which is preliminary data.</text>
</comment>
<dbReference type="Gene3D" id="3.30.2000.30">
    <property type="match status" value="1"/>
</dbReference>
<keyword evidence="2" id="KW-1185">Reference proteome</keyword>
<reference evidence="2" key="1">
    <citation type="journal article" date="2019" name="Int. J. Syst. Evol. Microbiol.">
        <title>The Global Catalogue of Microorganisms (GCM) 10K type strain sequencing project: providing services to taxonomists for standard genome sequencing and annotation.</title>
        <authorList>
            <consortium name="The Broad Institute Genomics Platform"/>
            <consortium name="The Broad Institute Genome Sequencing Center for Infectious Disease"/>
            <person name="Wu L."/>
            <person name="Ma J."/>
        </authorList>
    </citation>
    <scope>NUCLEOTIDE SEQUENCE [LARGE SCALE GENOMIC DNA]</scope>
    <source>
        <strain evidence="2">CGMCC 1.15731</strain>
    </source>
</reference>
<gene>
    <name evidence="1" type="ORF">ACFO1V_03115</name>
</gene>
<protein>
    <submittedName>
        <fullName evidence="1">DUF3168 domain-containing protein</fullName>
    </submittedName>
</protein>
<dbReference type="Pfam" id="PF11367">
    <property type="entry name" value="Tail_completion_gp17"/>
    <property type="match status" value="1"/>
</dbReference>
<proteinExistence type="predicted"/>
<sequence length="134" mass="14776">MTSPTYELQGQIVTLLKASPELNALIGGRIYDRVPDSPTFPYVSFGPSDEVSDDADCIDGFEVTMQLDVWSRAVGFPECRRIVDAVRKALPEDGILLADNALVTFNHRISRVFRDPDGLTSHGAMTFVAFVEQP</sequence>
<dbReference type="Proteomes" id="UP001596042">
    <property type="component" value="Unassembled WGS sequence"/>
</dbReference>
<dbReference type="InterPro" id="IPR021508">
    <property type="entry name" value="Gp17-like"/>
</dbReference>
<evidence type="ECO:0000313" key="2">
    <source>
        <dbReference type="Proteomes" id="UP001596042"/>
    </source>
</evidence>
<name>A0ABV9H405_9HYPH</name>
<evidence type="ECO:0000313" key="1">
    <source>
        <dbReference type="EMBL" id="MFC4624225.1"/>
    </source>
</evidence>